<dbReference type="PANTHER" id="PTHR12126:SF11">
    <property type="entry name" value="NADH DEHYDROGENASE [UBIQUINONE] 1 ALPHA SUBCOMPLEX SUBUNIT 9, MITOCHONDRIAL"/>
    <property type="match status" value="1"/>
</dbReference>
<dbReference type="Proteomes" id="UP000529795">
    <property type="component" value="Unassembled WGS sequence"/>
</dbReference>
<keyword evidence="3" id="KW-1185">Reference proteome</keyword>
<protein>
    <submittedName>
        <fullName evidence="2">NADH dehydrogenase</fullName>
        <ecNumber evidence="2">1.6.99.3</ecNumber>
    </submittedName>
</protein>
<dbReference type="RefSeq" id="WP_183981831.1">
    <property type="nucleotide sequence ID" value="NZ_JACIEV010000001.1"/>
</dbReference>
<reference evidence="2 3" key="1">
    <citation type="submission" date="2020-08" db="EMBL/GenBank/DDBJ databases">
        <title>Genomic Encyclopedia of Type Strains, Phase IV (KMG-IV): sequencing the most valuable type-strain genomes for metagenomic binning, comparative biology and taxonomic classification.</title>
        <authorList>
            <person name="Goeker M."/>
        </authorList>
    </citation>
    <scope>NUCLEOTIDE SEQUENCE [LARGE SCALE GENOMIC DNA]</scope>
    <source>
        <strain evidence="2 3">YC6723</strain>
    </source>
</reference>
<organism evidence="2 3">
    <name type="scientific">Sphingomonas jinjuensis</name>
    <dbReference type="NCBI Taxonomy" id="535907"/>
    <lineage>
        <taxon>Bacteria</taxon>
        <taxon>Pseudomonadati</taxon>
        <taxon>Pseudomonadota</taxon>
        <taxon>Alphaproteobacteria</taxon>
        <taxon>Sphingomonadales</taxon>
        <taxon>Sphingomonadaceae</taxon>
        <taxon>Sphingomonas</taxon>
    </lineage>
</organism>
<keyword evidence="2" id="KW-0560">Oxidoreductase</keyword>
<dbReference type="PANTHER" id="PTHR12126">
    <property type="entry name" value="NADH-UBIQUINONE OXIDOREDUCTASE 39 KDA SUBUNIT-RELATED"/>
    <property type="match status" value="1"/>
</dbReference>
<dbReference type="InterPro" id="IPR001509">
    <property type="entry name" value="Epimerase_deHydtase"/>
</dbReference>
<dbReference type="Gene3D" id="3.40.50.720">
    <property type="entry name" value="NAD(P)-binding Rossmann-like Domain"/>
    <property type="match status" value="1"/>
</dbReference>
<gene>
    <name evidence="2" type="ORF">GGQ80_000174</name>
</gene>
<dbReference type="EC" id="1.6.99.3" evidence="2"/>
<dbReference type="Pfam" id="PF01370">
    <property type="entry name" value="Epimerase"/>
    <property type="match status" value="1"/>
</dbReference>
<evidence type="ECO:0000259" key="1">
    <source>
        <dbReference type="Pfam" id="PF01370"/>
    </source>
</evidence>
<accession>A0A840FE51</accession>
<dbReference type="InterPro" id="IPR036291">
    <property type="entry name" value="NAD(P)-bd_dom_sf"/>
</dbReference>
<dbReference type="GO" id="GO:0016491">
    <property type="term" value="F:oxidoreductase activity"/>
    <property type="evidence" value="ECO:0007669"/>
    <property type="project" value="UniProtKB-KW"/>
</dbReference>
<dbReference type="SUPFAM" id="SSF51735">
    <property type="entry name" value="NAD(P)-binding Rossmann-fold domains"/>
    <property type="match status" value="1"/>
</dbReference>
<feature type="domain" description="NAD-dependent epimerase/dehydratase" evidence="1">
    <location>
        <begin position="6"/>
        <end position="210"/>
    </location>
</feature>
<evidence type="ECO:0000313" key="3">
    <source>
        <dbReference type="Proteomes" id="UP000529795"/>
    </source>
</evidence>
<dbReference type="InterPro" id="IPR051207">
    <property type="entry name" value="ComplexI_NDUFA9_subunit"/>
</dbReference>
<comment type="caution">
    <text evidence="2">The sequence shown here is derived from an EMBL/GenBank/DDBJ whole genome shotgun (WGS) entry which is preliminary data.</text>
</comment>
<dbReference type="EMBL" id="JACIEV010000001">
    <property type="protein sequence ID" value="MBB4152298.1"/>
    <property type="molecule type" value="Genomic_DNA"/>
</dbReference>
<sequence>MKDKLVTVFGGGGFVGRYVVQSLLATGARVRVAERDPRKAWFLKPLGGLGQMQFVAADTTRPDTVAPAVAHADYVVNLVSVFGKAMAATNVRGAANVAEAAARAGVEGLVHVSAIGADANGDAIYAASKGQGEEKVRDAFPAATIVRPSVVFGREDQFVNRFAAMIEKSPIVPVLRAPVKFQPVFAGDVGEAIARALFDEDARGKTYELGGPDVISMGQLIRWIAETTNRKPSIVELPDAAGALIARIPGGPIDVDQWKMLQHDNIVAPGALGLADLGIEPTPLASVAPEWLVRFRKAGRFARRPEELIAENAR</sequence>
<name>A0A840FE51_9SPHN</name>
<dbReference type="GO" id="GO:0044877">
    <property type="term" value="F:protein-containing complex binding"/>
    <property type="evidence" value="ECO:0007669"/>
    <property type="project" value="TreeGrafter"/>
</dbReference>
<dbReference type="AlphaFoldDB" id="A0A840FE51"/>
<proteinExistence type="predicted"/>
<evidence type="ECO:0000313" key="2">
    <source>
        <dbReference type="EMBL" id="MBB4152298.1"/>
    </source>
</evidence>
<dbReference type="CDD" id="cd05271">
    <property type="entry name" value="NDUFA9_like_SDR_a"/>
    <property type="match status" value="1"/>
</dbReference>